<dbReference type="EMBL" id="UZAU01000489">
    <property type="status" value="NOT_ANNOTATED_CDS"/>
    <property type="molecule type" value="Genomic_DNA"/>
</dbReference>
<evidence type="ECO:0000313" key="1">
    <source>
        <dbReference type="EnsemblPlants" id="cds.evm.model.05.1063"/>
    </source>
</evidence>
<keyword evidence="2" id="KW-1185">Reference proteome</keyword>
<dbReference type="EnsemblPlants" id="evm.model.05.1063">
    <property type="protein sequence ID" value="cds.evm.model.05.1063"/>
    <property type="gene ID" value="evm.TU.05.1063"/>
</dbReference>
<dbReference type="Gramene" id="evm.model.05.1063">
    <property type="protein sequence ID" value="cds.evm.model.05.1063"/>
    <property type="gene ID" value="evm.TU.05.1063"/>
</dbReference>
<name>A0A803PJU6_CANSA</name>
<accession>A0A803PJU6</accession>
<proteinExistence type="predicted"/>
<organism evidence="1 2">
    <name type="scientific">Cannabis sativa</name>
    <name type="common">Hemp</name>
    <name type="synonym">Marijuana</name>
    <dbReference type="NCBI Taxonomy" id="3483"/>
    <lineage>
        <taxon>Eukaryota</taxon>
        <taxon>Viridiplantae</taxon>
        <taxon>Streptophyta</taxon>
        <taxon>Embryophyta</taxon>
        <taxon>Tracheophyta</taxon>
        <taxon>Spermatophyta</taxon>
        <taxon>Magnoliopsida</taxon>
        <taxon>eudicotyledons</taxon>
        <taxon>Gunneridae</taxon>
        <taxon>Pentapetalae</taxon>
        <taxon>rosids</taxon>
        <taxon>fabids</taxon>
        <taxon>Rosales</taxon>
        <taxon>Cannabaceae</taxon>
        <taxon>Cannabis</taxon>
    </lineage>
</organism>
<sequence length="84" mass="9180">MEKLPPLELLHRRIGNQLLADAPCYNMSFLAGMSSSSNSKQKVPALKESEPPVREVVQGIPTACVALKKKVRKRSIPIDVSPLA</sequence>
<reference evidence="1" key="2">
    <citation type="submission" date="2021-03" db="UniProtKB">
        <authorList>
            <consortium name="EnsemblPlants"/>
        </authorList>
    </citation>
    <scope>IDENTIFICATION</scope>
</reference>
<dbReference type="Proteomes" id="UP000596661">
    <property type="component" value="Chromosome 5"/>
</dbReference>
<dbReference type="AlphaFoldDB" id="A0A803PJU6"/>
<evidence type="ECO:0000313" key="2">
    <source>
        <dbReference type="Proteomes" id="UP000596661"/>
    </source>
</evidence>
<reference evidence="1" key="1">
    <citation type="submission" date="2018-11" db="EMBL/GenBank/DDBJ databases">
        <authorList>
            <person name="Grassa J C."/>
        </authorList>
    </citation>
    <scope>NUCLEOTIDE SEQUENCE [LARGE SCALE GENOMIC DNA]</scope>
</reference>
<protein>
    <submittedName>
        <fullName evidence="1">Uncharacterized protein</fullName>
    </submittedName>
</protein>